<evidence type="ECO:0000313" key="3">
    <source>
        <dbReference type="Proteomes" id="UP001341245"/>
    </source>
</evidence>
<sequence length="259" mass="28432">MAEESKTDDDHADKHESQPQEQQQEEADGTSYDPDADPRDPGRYYTFPHFAEDKPEDQNTDTPEQEPGTPKVDPQASHRNPGLSQTDNDQISSNSSFDQPSITTHTTPIPKSTSPSSTEAVSPPFWPTSPVSKQLRLPKMSASPSSSSPPVLQRRSTTSQPSSPQVSRVQSTRSVSTQIQTQGYKAPSSEYYSSSPAARSLRSISASQLLQTETEKSVSQRPGQARDIQSPFRKQQQQHKCVSSRTSQGSPKSERGKMG</sequence>
<dbReference type="EMBL" id="JASGXD010000006">
    <property type="protein sequence ID" value="KAK6004948.1"/>
    <property type="molecule type" value="Genomic_DNA"/>
</dbReference>
<feature type="compositionally biased region" description="Polar residues" evidence="1">
    <location>
        <begin position="82"/>
        <end position="99"/>
    </location>
</feature>
<feature type="compositionally biased region" description="Low complexity" evidence="1">
    <location>
        <begin position="141"/>
        <end position="178"/>
    </location>
</feature>
<feature type="compositionally biased region" description="Basic and acidic residues" evidence="1">
    <location>
        <begin position="1"/>
        <end position="18"/>
    </location>
</feature>
<feature type="compositionally biased region" description="Low complexity" evidence="1">
    <location>
        <begin position="100"/>
        <end position="118"/>
    </location>
</feature>
<name>A0ABR0TKH3_AURPU</name>
<comment type="caution">
    <text evidence="2">The sequence shown here is derived from an EMBL/GenBank/DDBJ whole genome shotgun (WGS) entry which is preliminary data.</text>
</comment>
<reference evidence="2 3" key="1">
    <citation type="submission" date="2023-11" db="EMBL/GenBank/DDBJ databases">
        <title>Draft genome sequence and annotation of the polyextremotolerant black yeast-like fungus Aureobasidium pullulans NRRL 62042.</title>
        <authorList>
            <person name="Dielentheis-Frenken M.R.E."/>
            <person name="Wibberg D."/>
            <person name="Blank L.M."/>
            <person name="Tiso T."/>
        </authorList>
    </citation>
    <scope>NUCLEOTIDE SEQUENCE [LARGE SCALE GENOMIC DNA]</scope>
    <source>
        <strain evidence="2 3">NRRL 62042</strain>
    </source>
</reference>
<feature type="compositionally biased region" description="Polar residues" evidence="1">
    <location>
        <begin position="232"/>
        <end position="251"/>
    </location>
</feature>
<dbReference type="Proteomes" id="UP001341245">
    <property type="component" value="Unassembled WGS sequence"/>
</dbReference>
<feature type="compositionally biased region" description="Low complexity" evidence="1">
    <location>
        <begin position="186"/>
        <end position="200"/>
    </location>
</feature>
<proteinExistence type="predicted"/>
<accession>A0ABR0TKH3</accession>
<evidence type="ECO:0000256" key="1">
    <source>
        <dbReference type="SAM" id="MobiDB-lite"/>
    </source>
</evidence>
<protein>
    <submittedName>
        <fullName evidence="2">Uncharacterized protein</fullName>
    </submittedName>
</protein>
<feature type="region of interest" description="Disordered" evidence="1">
    <location>
        <begin position="1"/>
        <end position="259"/>
    </location>
</feature>
<keyword evidence="3" id="KW-1185">Reference proteome</keyword>
<organism evidence="2 3">
    <name type="scientific">Aureobasidium pullulans</name>
    <name type="common">Black yeast</name>
    <name type="synonym">Pullularia pullulans</name>
    <dbReference type="NCBI Taxonomy" id="5580"/>
    <lineage>
        <taxon>Eukaryota</taxon>
        <taxon>Fungi</taxon>
        <taxon>Dikarya</taxon>
        <taxon>Ascomycota</taxon>
        <taxon>Pezizomycotina</taxon>
        <taxon>Dothideomycetes</taxon>
        <taxon>Dothideomycetidae</taxon>
        <taxon>Dothideales</taxon>
        <taxon>Saccotheciaceae</taxon>
        <taxon>Aureobasidium</taxon>
    </lineage>
</organism>
<gene>
    <name evidence="2" type="ORF">QM012_007727</name>
</gene>
<feature type="compositionally biased region" description="Polar residues" evidence="1">
    <location>
        <begin position="202"/>
        <end position="212"/>
    </location>
</feature>
<evidence type="ECO:0000313" key="2">
    <source>
        <dbReference type="EMBL" id="KAK6004948.1"/>
    </source>
</evidence>